<feature type="compositionally biased region" description="Basic and acidic residues" evidence="1">
    <location>
        <begin position="38"/>
        <end position="51"/>
    </location>
</feature>
<evidence type="ECO:0000313" key="3">
    <source>
        <dbReference type="Proteomes" id="UP001165063"/>
    </source>
</evidence>
<dbReference type="Proteomes" id="UP001165063">
    <property type="component" value="Unassembled WGS sequence"/>
</dbReference>
<name>A0A9W7DI42_AMBMO</name>
<evidence type="ECO:0000313" key="2">
    <source>
        <dbReference type="EMBL" id="GMG46141.1"/>
    </source>
</evidence>
<evidence type="ECO:0000256" key="1">
    <source>
        <dbReference type="SAM" id="MobiDB-lite"/>
    </source>
</evidence>
<reference evidence="2" key="1">
    <citation type="submission" date="2023-04" db="EMBL/GenBank/DDBJ databases">
        <title>Ambrosiozyma monospora NBRC 1965.</title>
        <authorList>
            <person name="Ichikawa N."/>
            <person name="Sato H."/>
            <person name="Tonouchi N."/>
        </authorList>
    </citation>
    <scope>NUCLEOTIDE SEQUENCE</scope>
    <source>
        <strain evidence="2">NBRC 1965</strain>
    </source>
</reference>
<keyword evidence="3" id="KW-1185">Reference proteome</keyword>
<sequence>MFEFGIVKSGEWSWNEGTGVGTPLGETKESGTVTGGTRDLHERDQVESEQELKKIELEDQAKLEQQQQQQEQTSIKTKYTMCK</sequence>
<feature type="region of interest" description="Disordered" evidence="1">
    <location>
        <begin position="14"/>
        <end position="51"/>
    </location>
</feature>
<dbReference type="EMBL" id="BSXU01004641">
    <property type="protein sequence ID" value="GMG46141.1"/>
    <property type="molecule type" value="Genomic_DNA"/>
</dbReference>
<comment type="caution">
    <text evidence="2">The sequence shown here is derived from an EMBL/GenBank/DDBJ whole genome shotgun (WGS) entry which is preliminary data.</text>
</comment>
<gene>
    <name evidence="2" type="ORF">Amon01_000685000</name>
</gene>
<dbReference type="AlphaFoldDB" id="A0A9W7DI42"/>
<feature type="region of interest" description="Disordered" evidence="1">
    <location>
        <begin position="64"/>
        <end position="83"/>
    </location>
</feature>
<accession>A0A9W7DI42</accession>
<protein>
    <submittedName>
        <fullName evidence="2">Unnamed protein product</fullName>
    </submittedName>
</protein>
<organism evidence="2 3">
    <name type="scientific">Ambrosiozyma monospora</name>
    <name type="common">Yeast</name>
    <name type="synonym">Endomycopsis monosporus</name>
    <dbReference type="NCBI Taxonomy" id="43982"/>
    <lineage>
        <taxon>Eukaryota</taxon>
        <taxon>Fungi</taxon>
        <taxon>Dikarya</taxon>
        <taxon>Ascomycota</taxon>
        <taxon>Saccharomycotina</taxon>
        <taxon>Pichiomycetes</taxon>
        <taxon>Pichiales</taxon>
        <taxon>Pichiaceae</taxon>
        <taxon>Ambrosiozyma</taxon>
    </lineage>
</organism>
<proteinExistence type="predicted"/>